<dbReference type="InterPro" id="IPR010065">
    <property type="entry name" value="AA_ABC_transptr_permease_3TM"/>
</dbReference>
<dbReference type="PANTHER" id="PTHR30614">
    <property type="entry name" value="MEMBRANE COMPONENT OF AMINO ACID ABC TRANSPORTER"/>
    <property type="match status" value="1"/>
</dbReference>
<dbReference type="EMBL" id="BRXR01000001">
    <property type="protein sequence ID" value="GLC28807.1"/>
    <property type="molecule type" value="Genomic_DNA"/>
</dbReference>
<dbReference type="InterPro" id="IPR043429">
    <property type="entry name" value="ArtM/GltK/GlnP/TcyL/YhdX-like"/>
</dbReference>
<keyword evidence="10" id="KW-1185">Reference proteome</keyword>
<dbReference type="CDD" id="cd06261">
    <property type="entry name" value="TM_PBP2"/>
    <property type="match status" value="1"/>
</dbReference>
<reference evidence="9 10" key="1">
    <citation type="journal article" date="2024" name="Int. J. Syst. Evol. Microbiol.">
        <title>Clostridium omnivorum sp. nov., isolated from anoxic soil under the treatment of reductive soil disinfestation.</title>
        <authorList>
            <person name="Ueki A."/>
            <person name="Tonouchi A."/>
            <person name="Kaku N."/>
            <person name="Honma S."/>
            <person name="Ueki K."/>
        </authorList>
    </citation>
    <scope>NUCLEOTIDE SEQUENCE [LARGE SCALE GENOMIC DNA]</scope>
    <source>
        <strain evidence="9 10">E14</strain>
    </source>
</reference>
<evidence type="ECO:0000313" key="10">
    <source>
        <dbReference type="Proteomes" id="UP001208567"/>
    </source>
</evidence>
<feature type="transmembrane region" description="Helical" evidence="7">
    <location>
        <begin position="20"/>
        <end position="44"/>
    </location>
</feature>
<dbReference type="Pfam" id="PF00528">
    <property type="entry name" value="BPD_transp_1"/>
    <property type="match status" value="1"/>
</dbReference>
<dbReference type="InterPro" id="IPR000515">
    <property type="entry name" value="MetI-like"/>
</dbReference>
<proteinExistence type="inferred from homology"/>
<evidence type="ECO:0000313" key="9">
    <source>
        <dbReference type="EMBL" id="GLC28807.1"/>
    </source>
</evidence>
<accession>A0ABQ5N0T6</accession>
<feature type="domain" description="ABC transmembrane type-1" evidence="8">
    <location>
        <begin position="18"/>
        <end position="207"/>
    </location>
</feature>
<dbReference type="Proteomes" id="UP001208567">
    <property type="component" value="Unassembled WGS sequence"/>
</dbReference>
<evidence type="ECO:0000256" key="7">
    <source>
        <dbReference type="RuleBase" id="RU363032"/>
    </source>
</evidence>
<dbReference type="SUPFAM" id="SSF161098">
    <property type="entry name" value="MetI-like"/>
    <property type="match status" value="1"/>
</dbReference>
<dbReference type="NCBIfam" id="TIGR01726">
    <property type="entry name" value="HEQRo_perm_3TM"/>
    <property type="match status" value="1"/>
</dbReference>
<evidence type="ECO:0000256" key="2">
    <source>
        <dbReference type="ARBA" id="ARBA00022448"/>
    </source>
</evidence>
<keyword evidence="2 7" id="KW-0813">Transport</keyword>
<dbReference type="Gene3D" id="1.10.3720.10">
    <property type="entry name" value="MetI-like"/>
    <property type="match status" value="1"/>
</dbReference>
<comment type="similarity">
    <text evidence="7">Belongs to the binding-protein-dependent transport system permease family.</text>
</comment>
<keyword evidence="3" id="KW-1003">Cell membrane</keyword>
<evidence type="ECO:0000256" key="3">
    <source>
        <dbReference type="ARBA" id="ARBA00022475"/>
    </source>
</evidence>
<evidence type="ECO:0000259" key="8">
    <source>
        <dbReference type="PROSITE" id="PS50928"/>
    </source>
</evidence>
<evidence type="ECO:0000256" key="1">
    <source>
        <dbReference type="ARBA" id="ARBA00004651"/>
    </source>
</evidence>
<comment type="subcellular location">
    <subcellularLocation>
        <location evidence="1 7">Cell membrane</location>
        <topology evidence="1 7">Multi-pass membrane protein</topology>
    </subcellularLocation>
</comment>
<feature type="transmembrane region" description="Helical" evidence="7">
    <location>
        <begin position="56"/>
        <end position="77"/>
    </location>
</feature>
<organism evidence="9 10">
    <name type="scientific">Clostridium omnivorum</name>
    <dbReference type="NCBI Taxonomy" id="1604902"/>
    <lineage>
        <taxon>Bacteria</taxon>
        <taxon>Bacillati</taxon>
        <taxon>Bacillota</taxon>
        <taxon>Clostridia</taxon>
        <taxon>Eubacteriales</taxon>
        <taxon>Clostridiaceae</taxon>
        <taxon>Clostridium</taxon>
    </lineage>
</organism>
<protein>
    <recommendedName>
        <fullName evidence="8">ABC transmembrane type-1 domain-containing protein</fullName>
    </recommendedName>
</protein>
<feature type="transmembrane region" description="Helical" evidence="7">
    <location>
        <begin position="188"/>
        <end position="206"/>
    </location>
</feature>
<sequence length="216" mass="23812">MDIITLFNDSLPSLLSGLSVTLRVAFVSLIIASFLGLIFGLMAIGTSKVLRAISTVYVDIIRGTPLIVQAFFIYFGLPSIFNFKMQAITAGIITISVNAGAYLVEIFRAGILAIDNGQLEAARSLGLSYSQAMRKVILPQAIRKMIPAFINQFIISLKDTSLLSVIGIKELTQSGEIIIASTYKAFEIWSIVGILYLVLITMLSYFSRYIERRLRV</sequence>
<dbReference type="PROSITE" id="PS50928">
    <property type="entry name" value="ABC_TM1"/>
    <property type="match status" value="1"/>
</dbReference>
<dbReference type="RefSeq" id="WP_264848075.1">
    <property type="nucleotide sequence ID" value="NZ_BRXR01000001.1"/>
</dbReference>
<dbReference type="InterPro" id="IPR035906">
    <property type="entry name" value="MetI-like_sf"/>
</dbReference>
<gene>
    <name evidence="9" type="ORF">bsdE14_02170</name>
</gene>
<dbReference type="PANTHER" id="PTHR30614:SF46">
    <property type="entry name" value="ABC TRANSPORTER MEMBRANE SPANNING PERMEASE-GLUTAMINE TRANSPORT"/>
    <property type="match status" value="1"/>
</dbReference>
<keyword evidence="6 7" id="KW-0472">Membrane</keyword>
<feature type="transmembrane region" description="Helical" evidence="7">
    <location>
        <begin position="83"/>
        <end position="104"/>
    </location>
</feature>
<keyword evidence="4 7" id="KW-0812">Transmembrane</keyword>
<comment type="caution">
    <text evidence="9">The sequence shown here is derived from an EMBL/GenBank/DDBJ whole genome shotgun (WGS) entry which is preliminary data.</text>
</comment>
<evidence type="ECO:0000256" key="4">
    <source>
        <dbReference type="ARBA" id="ARBA00022692"/>
    </source>
</evidence>
<evidence type="ECO:0000256" key="6">
    <source>
        <dbReference type="ARBA" id="ARBA00023136"/>
    </source>
</evidence>
<name>A0ABQ5N0T6_9CLOT</name>
<evidence type="ECO:0000256" key="5">
    <source>
        <dbReference type="ARBA" id="ARBA00022989"/>
    </source>
</evidence>
<keyword evidence="5 7" id="KW-1133">Transmembrane helix</keyword>